<name>K0BAZ7_9ARCH</name>
<dbReference type="EMBL" id="CP003843">
    <property type="protein sequence ID" value="AFS82165.1"/>
    <property type="molecule type" value="Genomic_DNA"/>
</dbReference>
<dbReference type="Proteomes" id="UP000006100">
    <property type="component" value="Chromosome"/>
</dbReference>
<dbReference type="KEGG" id="nir:NSED_01765"/>
<dbReference type="OrthoDB" id="1036at2157"/>
<evidence type="ECO:0000313" key="1">
    <source>
        <dbReference type="EMBL" id="AFS82165.1"/>
    </source>
</evidence>
<sequence>MGFKDFFVNDNTGNVSVKVQCTGCQRITTVRIPSGKSFEKWNEKAKCSICGAAKCWEKFD</sequence>
<proteinExistence type="predicted"/>
<evidence type="ECO:0000313" key="2">
    <source>
        <dbReference type="Proteomes" id="UP000006100"/>
    </source>
</evidence>
<dbReference type="eggNOG" id="arCOG14319">
    <property type="taxonomic scope" value="Archaea"/>
</dbReference>
<dbReference type="AlphaFoldDB" id="K0BAZ7"/>
<dbReference type="GeneID" id="13697372"/>
<accession>K0BAZ7</accession>
<dbReference type="HOGENOM" id="CLU_2930019_0_0_2"/>
<dbReference type="PATRIC" id="fig|1229909.8.peg.368"/>
<reference evidence="1 2" key="1">
    <citation type="journal article" date="2012" name="J. Bacteriol.">
        <title>Draft Genome Sequence of an Ammonia-Oxidizing Archaeon, "Candidatus Nitrosopumilus sediminis" AR2, from Svalbard in the Arctic Circle.</title>
        <authorList>
            <person name="Park S.J."/>
            <person name="Kim J.G."/>
            <person name="Jung M.Y."/>
            <person name="Kim S.J."/>
            <person name="Cha I.T."/>
            <person name="Ghai R."/>
            <person name="Martin-Cuadrado A.B."/>
            <person name="Rodriguez-Valera F."/>
            <person name="Rhee S.K."/>
        </authorList>
    </citation>
    <scope>NUCLEOTIDE SEQUENCE [LARGE SCALE GENOMIC DNA]</scope>
    <source>
        <strain evidence="1 2">AR2</strain>
    </source>
</reference>
<dbReference type="RefSeq" id="WP_014964537.1">
    <property type="nucleotide sequence ID" value="NC_018656.1"/>
</dbReference>
<gene>
    <name evidence="1" type="ORF">NSED_01765</name>
</gene>
<protein>
    <submittedName>
        <fullName evidence="1">Uncharacterized protein</fullName>
    </submittedName>
</protein>
<keyword evidence="2" id="KW-1185">Reference proteome</keyword>
<organism evidence="1 2">
    <name type="scientific">Candidatus Nitrosopumilus sediminis</name>
    <dbReference type="NCBI Taxonomy" id="1229909"/>
    <lineage>
        <taxon>Archaea</taxon>
        <taxon>Nitrososphaerota</taxon>
        <taxon>Nitrososphaeria</taxon>
        <taxon>Nitrosopumilales</taxon>
        <taxon>Nitrosopumilaceae</taxon>
        <taxon>Nitrosopumilus</taxon>
    </lineage>
</organism>
<dbReference type="STRING" id="1229909.NSED_01765"/>